<proteinExistence type="predicted"/>
<keyword evidence="3" id="KW-1185">Reference proteome</keyword>
<dbReference type="InterPro" id="IPR050942">
    <property type="entry name" value="F-box_BR-signaling"/>
</dbReference>
<dbReference type="InterPro" id="IPR005174">
    <property type="entry name" value="KIB1-4_b-propeller"/>
</dbReference>
<dbReference type="EMBL" id="JAVIJP010000009">
    <property type="protein sequence ID" value="KAL3648032.1"/>
    <property type="molecule type" value="Genomic_DNA"/>
</dbReference>
<dbReference type="PANTHER" id="PTHR44259:SF37">
    <property type="entry name" value="DUF1618 DOMAIN-CONTAINING PROTEIN"/>
    <property type="match status" value="1"/>
</dbReference>
<gene>
    <name evidence="2" type="ORF">CASFOL_009000</name>
</gene>
<evidence type="ECO:0000313" key="3">
    <source>
        <dbReference type="Proteomes" id="UP001632038"/>
    </source>
</evidence>
<comment type="caution">
    <text evidence="2">The sequence shown here is derived from an EMBL/GenBank/DDBJ whole genome shotgun (WGS) entry which is preliminary data.</text>
</comment>
<evidence type="ECO:0000259" key="1">
    <source>
        <dbReference type="Pfam" id="PF03478"/>
    </source>
</evidence>
<accession>A0ABD3E212</accession>
<protein>
    <recommendedName>
        <fullName evidence="1">KIB1-4 beta-propeller domain-containing protein</fullName>
    </recommendedName>
</protein>
<organism evidence="2 3">
    <name type="scientific">Castilleja foliolosa</name>
    <dbReference type="NCBI Taxonomy" id="1961234"/>
    <lineage>
        <taxon>Eukaryota</taxon>
        <taxon>Viridiplantae</taxon>
        <taxon>Streptophyta</taxon>
        <taxon>Embryophyta</taxon>
        <taxon>Tracheophyta</taxon>
        <taxon>Spermatophyta</taxon>
        <taxon>Magnoliopsida</taxon>
        <taxon>eudicotyledons</taxon>
        <taxon>Gunneridae</taxon>
        <taxon>Pentapetalae</taxon>
        <taxon>asterids</taxon>
        <taxon>lamiids</taxon>
        <taxon>Lamiales</taxon>
        <taxon>Orobanchaceae</taxon>
        <taxon>Pedicularideae</taxon>
        <taxon>Castillejinae</taxon>
        <taxon>Castilleja</taxon>
    </lineage>
</organism>
<sequence length="456" mass="51728">MAFSSSMPLSLICPKGKIGFSSNNHCMLGKWSAARCCASSFNRRALGTTATTAIEPLPKQESSSPWLMLPPEFEAGGKTTSYEFYNLADNKVQTLSPNDEIGDLRLTCRGSSHGWLALLSQQDDGFFLYNPISGRHIKLPSILNLPTSAPPPKDILTSARYVSKVILSCSPDEDEENCRVLILRGSGNPLAFCCPGRSKDWTLMFDDENRRCYEDCVYSTRLKLFFVINSHISTDSYISTVRYGEIFKLKERKLETWDLGDLSSPKLIKVDKCNYFTTMESFFWYNCVRNEYLVVVDEDLLLVIQYILFSVGPDGSHYDDDDDRYKYETIPDGGRYMTIGFEIFKYDDSEKGKFKYLDRSSLGDLAIFVGKHNHSVAIQATEFPGVKPNSIYFTDGIYTGELEGNESNDWDDYFWGSGHDIGIFNYQDKTVSQCYYPCDVQGMKIIVPAPIWFFPN</sequence>
<reference evidence="3" key="1">
    <citation type="journal article" date="2024" name="IScience">
        <title>Strigolactones Initiate the Formation of Haustorium-like Structures in Castilleja.</title>
        <authorList>
            <person name="Buerger M."/>
            <person name="Peterson D."/>
            <person name="Chory J."/>
        </authorList>
    </citation>
    <scope>NUCLEOTIDE SEQUENCE [LARGE SCALE GENOMIC DNA]</scope>
</reference>
<name>A0ABD3E212_9LAMI</name>
<dbReference type="Proteomes" id="UP001632038">
    <property type="component" value="Unassembled WGS sequence"/>
</dbReference>
<dbReference type="PANTHER" id="PTHR44259">
    <property type="entry name" value="OS07G0183000 PROTEIN-RELATED"/>
    <property type="match status" value="1"/>
</dbReference>
<dbReference type="AlphaFoldDB" id="A0ABD3E212"/>
<dbReference type="Pfam" id="PF03478">
    <property type="entry name" value="Beta-prop_KIB1-4"/>
    <property type="match status" value="1"/>
</dbReference>
<feature type="domain" description="KIB1-4 beta-propeller" evidence="1">
    <location>
        <begin position="84"/>
        <end position="425"/>
    </location>
</feature>
<evidence type="ECO:0000313" key="2">
    <source>
        <dbReference type="EMBL" id="KAL3648032.1"/>
    </source>
</evidence>